<keyword evidence="2" id="KW-1133">Transmembrane helix</keyword>
<dbReference type="PANTHER" id="PTHR35038:SF8">
    <property type="entry name" value="C-TYPE POLYHEME CYTOCHROME OMCC"/>
    <property type="match status" value="1"/>
</dbReference>
<sequence length="403" mass="44367">MENRNGASGLNQLNPRRLILPIAVVIGLAAAMIYLTGGWNGTAGWNASPTGTPPPTPANGSPASAAIETKLVAWRQLIDANFAGDQACASCHEKEFQAHQRSGHSHTAIRMSASQLAARLTDGPPYQDTHREQTFRFEQRGDALMVFDDAHPQTPSLPVSWLLGSGTHAQTPIWVDEASQRGLEFRWSYLAHRDGLGLTPDHERFERFDPATIECYGRPLDAAGVRACLACHTTMNPPPELPIRDDLYIANVGCERCHGPRKKHVQMAEQGLAEQAQPLVQFNDATSYMAVCSQCHRDARSVSPDATANELARFQPYGLQRSRCYTESPGNMTCSTCHDPHDAVSTSRPQHIRNCQQCHQPNTSHDCPQKPTGDCIQCHMPAVEWTAGIAFHDHWIRTPTADE</sequence>
<evidence type="ECO:0000313" key="4">
    <source>
        <dbReference type="EMBL" id="QEG39043.1"/>
    </source>
</evidence>
<dbReference type="Proteomes" id="UP000325286">
    <property type="component" value="Chromosome"/>
</dbReference>
<keyword evidence="5" id="KW-1185">Reference proteome</keyword>
<keyword evidence="2" id="KW-0472">Membrane</keyword>
<dbReference type="EMBL" id="CP042914">
    <property type="protein sequence ID" value="QEG39043.1"/>
    <property type="molecule type" value="Genomic_DNA"/>
</dbReference>
<dbReference type="Pfam" id="PF13435">
    <property type="entry name" value="Cytochrome_C554"/>
    <property type="match status" value="1"/>
</dbReference>
<dbReference type="KEGG" id="rul:UC8_10040"/>
<evidence type="ECO:0000259" key="3">
    <source>
        <dbReference type="Pfam" id="PF13435"/>
    </source>
</evidence>
<evidence type="ECO:0000256" key="2">
    <source>
        <dbReference type="SAM" id="Phobius"/>
    </source>
</evidence>
<feature type="domain" description="Cytochrome c-552/4" evidence="3">
    <location>
        <begin position="226"/>
        <end position="259"/>
    </location>
</feature>
<dbReference type="InterPro" id="IPR051829">
    <property type="entry name" value="Multiheme_Cytochr_ET"/>
</dbReference>
<dbReference type="PANTHER" id="PTHR35038">
    <property type="entry name" value="DISSIMILATORY SULFITE REDUCTASE SIRA"/>
    <property type="match status" value="1"/>
</dbReference>
<dbReference type="AlphaFoldDB" id="A0A5B9QYL9"/>
<name>A0A5B9QYL9_9BACT</name>
<proteinExistence type="predicted"/>
<dbReference type="SUPFAM" id="SSF48695">
    <property type="entry name" value="Multiheme cytochromes"/>
    <property type="match status" value="1"/>
</dbReference>
<dbReference type="InterPro" id="IPR023155">
    <property type="entry name" value="Cyt_c-552/4"/>
</dbReference>
<keyword evidence="1" id="KW-0732">Signal</keyword>
<dbReference type="Gene3D" id="1.10.1130.10">
    <property type="entry name" value="Flavocytochrome C3, Chain A"/>
    <property type="match status" value="1"/>
</dbReference>
<accession>A0A5B9QYL9</accession>
<protein>
    <recommendedName>
        <fullName evidence="3">Cytochrome c-552/4 domain-containing protein</fullName>
    </recommendedName>
</protein>
<organism evidence="4 5">
    <name type="scientific">Roseimaritima ulvae</name>
    <dbReference type="NCBI Taxonomy" id="980254"/>
    <lineage>
        <taxon>Bacteria</taxon>
        <taxon>Pseudomonadati</taxon>
        <taxon>Planctomycetota</taxon>
        <taxon>Planctomycetia</taxon>
        <taxon>Pirellulales</taxon>
        <taxon>Pirellulaceae</taxon>
        <taxon>Roseimaritima</taxon>
    </lineage>
</organism>
<dbReference type="InterPro" id="IPR036280">
    <property type="entry name" value="Multihaem_cyt_sf"/>
</dbReference>
<dbReference type="RefSeq" id="WP_238388946.1">
    <property type="nucleotide sequence ID" value="NZ_LWSJ01000086.1"/>
</dbReference>
<feature type="transmembrane region" description="Helical" evidence="2">
    <location>
        <begin position="18"/>
        <end position="39"/>
    </location>
</feature>
<keyword evidence="2" id="KW-0812">Transmembrane</keyword>
<evidence type="ECO:0000256" key="1">
    <source>
        <dbReference type="ARBA" id="ARBA00022729"/>
    </source>
</evidence>
<reference evidence="4 5" key="1">
    <citation type="submission" date="2019-08" db="EMBL/GenBank/DDBJ databases">
        <title>Deep-cultivation of Planctomycetes and their phenomic and genomic characterization uncovers novel biology.</title>
        <authorList>
            <person name="Wiegand S."/>
            <person name="Jogler M."/>
            <person name="Boedeker C."/>
            <person name="Pinto D."/>
            <person name="Vollmers J."/>
            <person name="Rivas-Marin E."/>
            <person name="Kohn T."/>
            <person name="Peeters S.H."/>
            <person name="Heuer A."/>
            <person name="Rast P."/>
            <person name="Oberbeckmann S."/>
            <person name="Bunk B."/>
            <person name="Jeske O."/>
            <person name="Meyerdierks A."/>
            <person name="Storesund J.E."/>
            <person name="Kallscheuer N."/>
            <person name="Luecker S."/>
            <person name="Lage O.M."/>
            <person name="Pohl T."/>
            <person name="Merkel B.J."/>
            <person name="Hornburger P."/>
            <person name="Mueller R.-W."/>
            <person name="Bruemmer F."/>
            <person name="Labrenz M."/>
            <person name="Spormann A.M."/>
            <person name="Op den Camp H."/>
            <person name="Overmann J."/>
            <person name="Amann R."/>
            <person name="Jetten M.S.M."/>
            <person name="Mascher T."/>
            <person name="Medema M.H."/>
            <person name="Devos D.P."/>
            <person name="Kaster A.-K."/>
            <person name="Ovreas L."/>
            <person name="Rohde M."/>
            <person name="Galperin M.Y."/>
            <person name="Jogler C."/>
        </authorList>
    </citation>
    <scope>NUCLEOTIDE SEQUENCE [LARGE SCALE GENOMIC DNA]</scope>
    <source>
        <strain evidence="4 5">UC8</strain>
    </source>
</reference>
<evidence type="ECO:0000313" key="5">
    <source>
        <dbReference type="Proteomes" id="UP000325286"/>
    </source>
</evidence>
<gene>
    <name evidence="4" type="ORF">UC8_10040</name>
</gene>